<feature type="region of interest" description="Disordered" evidence="1">
    <location>
        <begin position="78"/>
        <end position="176"/>
    </location>
</feature>
<feature type="compositionally biased region" description="Basic and acidic residues" evidence="1">
    <location>
        <begin position="1"/>
        <end position="12"/>
    </location>
</feature>
<accession>A0A655CVT7</accession>
<evidence type="ECO:0000256" key="1">
    <source>
        <dbReference type="SAM" id="MobiDB-lite"/>
    </source>
</evidence>
<feature type="compositionally biased region" description="Basic residues" evidence="1">
    <location>
        <begin position="125"/>
        <end position="160"/>
    </location>
</feature>
<reference evidence="2 3" key="1">
    <citation type="submission" date="2015-03" db="EMBL/GenBank/DDBJ databases">
        <authorList>
            <consortium name="Pathogen Informatics"/>
        </authorList>
    </citation>
    <scope>NUCLEOTIDE SEQUENCE [LARGE SCALE GENOMIC DNA]</scope>
    <source>
        <strain evidence="2 3">D00501624</strain>
    </source>
</reference>
<evidence type="ECO:0000313" key="3">
    <source>
        <dbReference type="Proteomes" id="UP000039217"/>
    </source>
</evidence>
<feature type="compositionally biased region" description="Basic residues" evidence="1">
    <location>
        <begin position="91"/>
        <end position="109"/>
    </location>
</feature>
<protein>
    <submittedName>
        <fullName evidence="2">Uncharacterized protein</fullName>
    </submittedName>
</protein>
<feature type="compositionally biased region" description="Basic and acidic residues" evidence="1">
    <location>
        <begin position="111"/>
        <end position="124"/>
    </location>
</feature>
<feature type="region of interest" description="Disordered" evidence="1">
    <location>
        <begin position="192"/>
        <end position="268"/>
    </location>
</feature>
<dbReference type="EMBL" id="CQQC01000132">
    <property type="protein sequence ID" value="CNU40991.1"/>
    <property type="molecule type" value="Genomic_DNA"/>
</dbReference>
<proteinExistence type="predicted"/>
<name>A0A655CVT7_MYCTX</name>
<evidence type="ECO:0000313" key="2">
    <source>
        <dbReference type="EMBL" id="CNU40991.1"/>
    </source>
</evidence>
<sequence>MPGHRQGPDPRRRPPAGPVCGLRGPRRCGRHEGAGQPAGHVLDAADHAGLHRNRGAAGGFGASGWPLRDQLGELRGRRRPGIALCQDHGAGRRARRGGGRADHRRRGPGPHRAEEGRDRRAADQRHHRQLGRRRIIHPHRHLDVHHRHRSGGVPPRRHRDHRGDPRTEKAPPGCADHTWSVQHLVWSQSRSAPGAQLGVPARMPRSGAGFGDRARVEDPADEPDSRGATQRRPGSGLRPPPRGLRSAAGADAAVRRRVGGLLERGPTG</sequence>
<feature type="region of interest" description="Disordered" evidence="1">
    <location>
        <begin position="1"/>
        <end position="40"/>
    </location>
</feature>
<dbReference type="Proteomes" id="UP000039217">
    <property type="component" value="Unassembled WGS sequence"/>
</dbReference>
<gene>
    <name evidence="2" type="ORF">ERS007661_00623</name>
</gene>
<dbReference type="AlphaFoldDB" id="A0A655CVT7"/>
<feature type="compositionally biased region" description="Low complexity" evidence="1">
    <location>
        <begin position="231"/>
        <end position="252"/>
    </location>
</feature>
<feature type="compositionally biased region" description="Low complexity" evidence="1">
    <location>
        <begin position="259"/>
        <end position="268"/>
    </location>
</feature>
<organism evidence="2 3">
    <name type="scientific">Mycobacterium tuberculosis</name>
    <dbReference type="NCBI Taxonomy" id="1773"/>
    <lineage>
        <taxon>Bacteria</taxon>
        <taxon>Bacillati</taxon>
        <taxon>Actinomycetota</taxon>
        <taxon>Actinomycetes</taxon>
        <taxon>Mycobacteriales</taxon>
        <taxon>Mycobacteriaceae</taxon>
        <taxon>Mycobacterium</taxon>
        <taxon>Mycobacterium tuberculosis complex</taxon>
    </lineage>
</organism>